<dbReference type="Pfam" id="PF00072">
    <property type="entry name" value="Response_reg"/>
    <property type="match status" value="1"/>
</dbReference>
<dbReference type="GO" id="GO:0000160">
    <property type="term" value="P:phosphorelay signal transduction system"/>
    <property type="evidence" value="ECO:0007669"/>
    <property type="project" value="InterPro"/>
</dbReference>
<dbReference type="InterPro" id="IPR039420">
    <property type="entry name" value="WalR-like"/>
</dbReference>
<evidence type="ECO:0000256" key="4">
    <source>
        <dbReference type="ARBA" id="ARBA00023163"/>
    </source>
</evidence>
<evidence type="ECO:0000256" key="1">
    <source>
        <dbReference type="ARBA" id="ARBA00022553"/>
    </source>
</evidence>
<dbReference type="AlphaFoldDB" id="A0A919VRW9"/>
<keyword evidence="9" id="KW-1185">Reference proteome</keyword>
<feature type="domain" description="HTH luxR-type" evidence="6">
    <location>
        <begin position="157"/>
        <end position="222"/>
    </location>
</feature>
<keyword evidence="1 5" id="KW-0597">Phosphoprotein</keyword>
<feature type="domain" description="Response regulatory" evidence="7">
    <location>
        <begin position="9"/>
        <end position="124"/>
    </location>
</feature>
<name>A0A919VRW9_9ACTN</name>
<organism evidence="8 9">
    <name type="scientific">Winogradskya consettensis</name>
    <dbReference type="NCBI Taxonomy" id="113560"/>
    <lineage>
        <taxon>Bacteria</taxon>
        <taxon>Bacillati</taxon>
        <taxon>Actinomycetota</taxon>
        <taxon>Actinomycetes</taxon>
        <taxon>Micromonosporales</taxon>
        <taxon>Micromonosporaceae</taxon>
        <taxon>Winogradskya</taxon>
    </lineage>
</organism>
<dbReference type="PANTHER" id="PTHR43214:SF24">
    <property type="entry name" value="TRANSCRIPTIONAL REGULATORY PROTEIN NARL-RELATED"/>
    <property type="match status" value="1"/>
</dbReference>
<dbReference type="InterPro" id="IPR011006">
    <property type="entry name" value="CheY-like_superfamily"/>
</dbReference>
<dbReference type="EMBL" id="BOQP01000019">
    <property type="protein sequence ID" value="GIM74186.1"/>
    <property type="molecule type" value="Genomic_DNA"/>
</dbReference>
<accession>A0A919VRW9</accession>
<dbReference type="CDD" id="cd06170">
    <property type="entry name" value="LuxR_C_like"/>
    <property type="match status" value="1"/>
</dbReference>
<dbReference type="PRINTS" id="PR00038">
    <property type="entry name" value="HTHLUXR"/>
</dbReference>
<evidence type="ECO:0000259" key="6">
    <source>
        <dbReference type="PROSITE" id="PS50043"/>
    </source>
</evidence>
<reference evidence="8" key="1">
    <citation type="submission" date="2021-03" db="EMBL/GenBank/DDBJ databases">
        <title>Whole genome shotgun sequence of Actinoplanes consettensis NBRC 14913.</title>
        <authorList>
            <person name="Komaki H."/>
            <person name="Tamura T."/>
        </authorList>
    </citation>
    <scope>NUCLEOTIDE SEQUENCE</scope>
    <source>
        <strain evidence="8">NBRC 14913</strain>
    </source>
</reference>
<comment type="caution">
    <text evidence="8">The sequence shown here is derived from an EMBL/GenBank/DDBJ whole genome shotgun (WGS) entry which is preliminary data.</text>
</comment>
<dbReference type="SUPFAM" id="SSF52172">
    <property type="entry name" value="CheY-like"/>
    <property type="match status" value="1"/>
</dbReference>
<dbReference type="PROSITE" id="PS50043">
    <property type="entry name" value="HTH_LUXR_2"/>
    <property type="match status" value="1"/>
</dbReference>
<dbReference type="SMART" id="SM00448">
    <property type="entry name" value="REC"/>
    <property type="match status" value="1"/>
</dbReference>
<dbReference type="RefSeq" id="WP_212998652.1">
    <property type="nucleotide sequence ID" value="NZ_BAAATW010000010.1"/>
</dbReference>
<evidence type="ECO:0000313" key="9">
    <source>
        <dbReference type="Proteomes" id="UP000680865"/>
    </source>
</evidence>
<dbReference type="PANTHER" id="PTHR43214">
    <property type="entry name" value="TWO-COMPONENT RESPONSE REGULATOR"/>
    <property type="match status" value="1"/>
</dbReference>
<protein>
    <submittedName>
        <fullName evidence="8">DNA-binding response regulator</fullName>
    </submittedName>
</protein>
<dbReference type="Gene3D" id="3.40.50.2300">
    <property type="match status" value="1"/>
</dbReference>
<dbReference type="SMART" id="SM00421">
    <property type="entry name" value="HTH_LUXR"/>
    <property type="match status" value="1"/>
</dbReference>
<evidence type="ECO:0000313" key="8">
    <source>
        <dbReference type="EMBL" id="GIM74186.1"/>
    </source>
</evidence>
<dbReference type="InterPro" id="IPR000792">
    <property type="entry name" value="Tscrpt_reg_LuxR_C"/>
</dbReference>
<evidence type="ECO:0000256" key="5">
    <source>
        <dbReference type="PROSITE-ProRule" id="PRU00169"/>
    </source>
</evidence>
<evidence type="ECO:0000259" key="7">
    <source>
        <dbReference type="PROSITE" id="PS50110"/>
    </source>
</evidence>
<dbReference type="PROSITE" id="PS50110">
    <property type="entry name" value="RESPONSE_REGULATORY"/>
    <property type="match status" value="1"/>
</dbReference>
<dbReference type="PROSITE" id="PS00622">
    <property type="entry name" value="HTH_LUXR_1"/>
    <property type="match status" value="1"/>
</dbReference>
<dbReference type="InterPro" id="IPR058245">
    <property type="entry name" value="NreC/VraR/RcsB-like_REC"/>
</dbReference>
<evidence type="ECO:0000256" key="2">
    <source>
        <dbReference type="ARBA" id="ARBA00023015"/>
    </source>
</evidence>
<dbReference type="Pfam" id="PF00196">
    <property type="entry name" value="GerE"/>
    <property type="match status" value="1"/>
</dbReference>
<dbReference type="Proteomes" id="UP000680865">
    <property type="component" value="Unassembled WGS sequence"/>
</dbReference>
<evidence type="ECO:0000256" key="3">
    <source>
        <dbReference type="ARBA" id="ARBA00023125"/>
    </source>
</evidence>
<dbReference type="GO" id="GO:0006355">
    <property type="term" value="P:regulation of DNA-templated transcription"/>
    <property type="evidence" value="ECO:0007669"/>
    <property type="project" value="InterPro"/>
</dbReference>
<dbReference type="InterPro" id="IPR001789">
    <property type="entry name" value="Sig_transdc_resp-reg_receiver"/>
</dbReference>
<feature type="modified residue" description="4-aspartylphosphate" evidence="5">
    <location>
        <position position="60"/>
    </location>
</feature>
<sequence length="225" mass="24156">MPADPTPLRVVIADDDELTRGGIRLILSGIAGVEVVAEAGDGVQARDLTIRHRPDVVLLDIRMPGLDGLAALREITRSSRAAVLMLTTFGEEAYIDEALTSGAAGFILKSSAADELEPALRAAAAGEMFLSPPVTRRAVTELRRLRPAPPGDDGARARARLAELSERERDVLRLLAQGLSNTGISERLVISESTVKTHVSRILLKLGCENRVQAALFAHRTDIIN</sequence>
<gene>
    <name evidence="8" type="ORF">Aco04nite_39030</name>
</gene>
<dbReference type="GO" id="GO:0003677">
    <property type="term" value="F:DNA binding"/>
    <property type="evidence" value="ECO:0007669"/>
    <property type="project" value="UniProtKB-KW"/>
</dbReference>
<dbReference type="CDD" id="cd17535">
    <property type="entry name" value="REC_NarL-like"/>
    <property type="match status" value="1"/>
</dbReference>
<keyword evidence="2" id="KW-0805">Transcription regulation</keyword>
<keyword evidence="4" id="KW-0804">Transcription</keyword>
<proteinExistence type="predicted"/>
<keyword evidence="3 8" id="KW-0238">DNA-binding</keyword>